<feature type="domain" description="Helicase ATP-binding" evidence="9">
    <location>
        <begin position="288"/>
        <end position="467"/>
    </location>
</feature>
<dbReference type="SMART" id="SM00487">
    <property type="entry name" value="DEXDc"/>
    <property type="match status" value="1"/>
</dbReference>
<dbReference type="InterPro" id="IPR007502">
    <property type="entry name" value="Helicase-assoc_dom"/>
</dbReference>
<dbReference type="RefSeq" id="XP_005650127.1">
    <property type="nucleotide sequence ID" value="XM_005650070.1"/>
</dbReference>
<evidence type="ECO:0000259" key="10">
    <source>
        <dbReference type="PROSITE" id="PS51194"/>
    </source>
</evidence>
<dbReference type="EC" id="3.6.4.13" evidence="2"/>
<dbReference type="KEGG" id="csl:COCSUDRAFT_65316"/>
<dbReference type="InterPro" id="IPR001650">
    <property type="entry name" value="Helicase_C-like"/>
</dbReference>
<evidence type="ECO:0000259" key="9">
    <source>
        <dbReference type="PROSITE" id="PS51192"/>
    </source>
</evidence>
<evidence type="ECO:0000313" key="11">
    <source>
        <dbReference type="EMBL" id="EIE25583.1"/>
    </source>
</evidence>
<dbReference type="Proteomes" id="UP000007264">
    <property type="component" value="Unassembled WGS sequence"/>
</dbReference>
<dbReference type="Pfam" id="PF00270">
    <property type="entry name" value="DEAD"/>
    <property type="match status" value="1"/>
</dbReference>
<keyword evidence="12" id="KW-1185">Reference proteome</keyword>
<comment type="catalytic activity">
    <reaction evidence="7">
        <text>ATP + H2O = ADP + phosphate + H(+)</text>
        <dbReference type="Rhea" id="RHEA:13065"/>
        <dbReference type="ChEBI" id="CHEBI:15377"/>
        <dbReference type="ChEBI" id="CHEBI:15378"/>
        <dbReference type="ChEBI" id="CHEBI:30616"/>
        <dbReference type="ChEBI" id="CHEBI:43474"/>
        <dbReference type="ChEBI" id="CHEBI:456216"/>
        <dbReference type="EC" id="3.6.4.13"/>
    </reaction>
</comment>
<dbReference type="GO" id="GO:0016787">
    <property type="term" value="F:hydrolase activity"/>
    <property type="evidence" value="ECO:0007669"/>
    <property type="project" value="UniProtKB-KW"/>
</dbReference>
<dbReference type="eggNOG" id="KOG0926">
    <property type="taxonomic scope" value="Eukaryota"/>
</dbReference>
<organism evidence="11 12">
    <name type="scientific">Coccomyxa subellipsoidea (strain C-169)</name>
    <name type="common">Green microalga</name>
    <dbReference type="NCBI Taxonomy" id="574566"/>
    <lineage>
        <taxon>Eukaryota</taxon>
        <taxon>Viridiplantae</taxon>
        <taxon>Chlorophyta</taxon>
        <taxon>core chlorophytes</taxon>
        <taxon>Trebouxiophyceae</taxon>
        <taxon>Trebouxiophyceae incertae sedis</taxon>
        <taxon>Coccomyxaceae</taxon>
        <taxon>Coccomyxa</taxon>
        <taxon>Coccomyxa subellipsoidea</taxon>
    </lineage>
</organism>
<dbReference type="InterPro" id="IPR056371">
    <property type="entry name" value="DHX37-like_C"/>
</dbReference>
<dbReference type="SMART" id="SM00490">
    <property type="entry name" value="HELICc"/>
    <property type="match status" value="1"/>
</dbReference>
<comment type="caution">
    <text evidence="11">The sequence shown here is derived from an EMBL/GenBank/DDBJ whole genome shotgun (WGS) entry which is preliminary data.</text>
</comment>
<dbReference type="InterPro" id="IPR014001">
    <property type="entry name" value="Helicase_ATP-bd"/>
</dbReference>
<feature type="region of interest" description="Disordered" evidence="8">
    <location>
        <begin position="150"/>
        <end position="218"/>
    </location>
</feature>
<dbReference type="Pfam" id="PF21010">
    <property type="entry name" value="HA2_C"/>
    <property type="match status" value="1"/>
</dbReference>
<keyword evidence="5" id="KW-0347">Helicase</keyword>
<dbReference type="PANTHER" id="PTHR18934:SF99">
    <property type="entry name" value="ATP-DEPENDENT RNA HELICASE DHX37-RELATED"/>
    <property type="match status" value="1"/>
</dbReference>
<evidence type="ECO:0000256" key="4">
    <source>
        <dbReference type="ARBA" id="ARBA00022801"/>
    </source>
</evidence>
<dbReference type="AlphaFoldDB" id="I0Z4L4"/>
<dbReference type="CDD" id="cd18791">
    <property type="entry name" value="SF2_C_RHA"/>
    <property type="match status" value="1"/>
</dbReference>
<keyword evidence="6" id="KW-0067">ATP-binding</keyword>
<dbReference type="Pfam" id="PF07717">
    <property type="entry name" value="OB_NTP_bind"/>
    <property type="match status" value="1"/>
</dbReference>
<dbReference type="STRING" id="574566.I0Z4L4"/>
<evidence type="ECO:0000256" key="3">
    <source>
        <dbReference type="ARBA" id="ARBA00022741"/>
    </source>
</evidence>
<feature type="region of interest" description="Disordered" evidence="8">
    <location>
        <begin position="1"/>
        <end position="74"/>
    </location>
</feature>
<evidence type="ECO:0000256" key="1">
    <source>
        <dbReference type="ARBA" id="ARBA00008792"/>
    </source>
</evidence>
<dbReference type="Gene3D" id="3.40.50.300">
    <property type="entry name" value="P-loop containing nucleotide triphosphate hydrolases"/>
    <property type="match status" value="3"/>
</dbReference>
<dbReference type="Pfam" id="PF04408">
    <property type="entry name" value="WHD_HA2"/>
    <property type="match status" value="1"/>
</dbReference>
<name>I0Z4L4_COCSC</name>
<dbReference type="InterPro" id="IPR048333">
    <property type="entry name" value="HA2_WH"/>
</dbReference>
<dbReference type="GO" id="GO:0003723">
    <property type="term" value="F:RNA binding"/>
    <property type="evidence" value="ECO:0007669"/>
    <property type="project" value="TreeGrafter"/>
</dbReference>
<evidence type="ECO:0000256" key="5">
    <source>
        <dbReference type="ARBA" id="ARBA00022806"/>
    </source>
</evidence>
<dbReference type="FunFam" id="3.40.50.300:FF:000637">
    <property type="entry name" value="ATP-dependent RNA helicase DHX37/DHR1"/>
    <property type="match status" value="1"/>
</dbReference>
<gene>
    <name evidence="11" type="ORF">COCSUDRAFT_65316</name>
</gene>
<proteinExistence type="inferred from homology"/>
<dbReference type="OrthoDB" id="10253254at2759"/>
<dbReference type="GO" id="GO:0005524">
    <property type="term" value="F:ATP binding"/>
    <property type="evidence" value="ECO:0007669"/>
    <property type="project" value="UniProtKB-KW"/>
</dbReference>
<comment type="similarity">
    <text evidence="1">Belongs to the DEAD box helicase family. DEAH subfamily.</text>
</comment>
<protein>
    <recommendedName>
        <fullName evidence="2">RNA helicase</fullName>
        <ecNumber evidence="2">3.6.4.13</ecNumber>
    </recommendedName>
</protein>
<evidence type="ECO:0000256" key="7">
    <source>
        <dbReference type="ARBA" id="ARBA00047984"/>
    </source>
</evidence>
<feature type="region of interest" description="Disordered" evidence="8">
    <location>
        <begin position="533"/>
        <end position="554"/>
    </location>
</feature>
<feature type="compositionally biased region" description="Acidic residues" evidence="8">
    <location>
        <begin position="158"/>
        <end position="170"/>
    </location>
</feature>
<dbReference type="GeneID" id="17043585"/>
<evidence type="ECO:0000256" key="8">
    <source>
        <dbReference type="SAM" id="MobiDB-lite"/>
    </source>
</evidence>
<dbReference type="InterPro" id="IPR011709">
    <property type="entry name" value="DEAD-box_helicase_OB_fold"/>
</dbReference>
<dbReference type="EMBL" id="AGSI01000004">
    <property type="protein sequence ID" value="EIE25583.1"/>
    <property type="molecule type" value="Genomic_DNA"/>
</dbReference>
<dbReference type="PROSITE" id="PS51192">
    <property type="entry name" value="HELICASE_ATP_BIND_1"/>
    <property type="match status" value="1"/>
</dbReference>
<dbReference type="Pfam" id="PF00271">
    <property type="entry name" value="Helicase_C"/>
    <property type="match status" value="1"/>
</dbReference>
<dbReference type="GO" id="GO:0005730">
    <property type="term" value="C:nucleolus"/>
    <property type="evidence" value="ECO:0007669"/>
    <property type="project" value="TreeGrafter"/>
</dbReference>
<sequence length="1229" mass="133599">MRSKRERKQKGNATKTLKRKATAVEGSQSLDVDNTDAEQDARLGSTPDDSNAVFLMPKPKKEDTGAAEDAAVARELSKAQKRKLKKVQEEKEKRVERRKVLASLAEHELPSEHLALMQSTARRGQRITKRQKLKNALAYQRLGLEAPSDSLLLVERPEADDAETSDEDGDDAPRARTMTVPNAKTKARGAEGLRRPLSPSDEDSEEAVEDGETDAGAAPAGMSLEEQRSAAQAIRQELGLAEDAAATEERRGSHAHAGPAPFVRVVRSQAMQDARSGLPILGMEQEIMEAVAENDVILLCGETGSGKTTQVPQFLYEAGYGSSQFLDRAGRIGVTQPRRVAAIAAAQRVAQELSTPIGATVGYQVRYDKKVGPGTAVKFMTDGILMRELQADFLLRDYSVLVLDEAHERSLNTDLLLGLLSRMLPLRNKLAAEKPDILPLKLIIMSATLRVEDFAANSDLFKTPPPIVRVPARQYPVTIHFARRTELHDYVGNAFGKVCQIHERLPPGGILVFLTGQREVEYLCRRLRSKYDPKHSAAQPAGRHDAGPGTDARQAADAFGADEAEEQGDVDFEGRDAVHDDFEMEEALEDEEDVVIMGGDGFTPEQIAAAEARLNAQLGTKLGALKGAEESDGPGKVHVLPLYAMLPRSAQAAVFGAVPEGARLIVVATNVAETSLTIPGVRYVVDAGRAKEKVMDSHGAASKYEVSWISKASAEQRTGRAGRTGPGHSYRLYSSAHFHDNFPQHGDPEVLRTPLEGVALVMKAMGIDKVTNFPFPTPPDRAALAAAQTCLQALGALDSQGALTDLGKAMAVLPLNPRPSRMILQASTSPVAKETSASKKRSGGALTYAVALAAIISVESPFVHIDGIAAQEGESEDSMKRRRQSAKSAHNRLRVARSDVLSALAAFCAYVNAPDREGFCRDTYLHSRNLREACALHRQLVHLLQQMGDKIGAFCAGTAMQDLLRSADTLDKPSPTVLMQLQRAIAAGWADQISRRVHSIEYVQEHSTSNKGRGRAVRYTPNALDEQVFMHPQSAMAKAAPEFVAYTQIVRTEKRPYMTGVTEVEAGWLSTVAEPLVQLSAPQDDPAPHYSRAADAVVATHAITFGRHGWPLPSVEKPLLDKTLQARFFAAALLAGRVLPALEELRDVLAASPAKAAAAESQGERRVGELVGALARRQVCSRRQLAAQWSEDADFLRPELGAWLRKGQTGRLDNIWARLHEEVLQERNK</sequence>
<dbReference type="InterPro" id="IPR027417">
    <property type="entry name" value="P-loop_NTPase"/>
</dbReference>
<accession>I0Z4L4</accession>
<feature type="compositionally biased region" description="Acidic residues" evidence="8">
    <location>
        <begin position="200"/>
        <end position="213"/>
    </location>
</feature>
<reference evidence="11 12" key="1">
    <citation type="journal article" date="2012" name="Genome Biol.">
        <title>The genome of the polar eukaryotic microalga coccomyxa subellipsoidea reveals traits of cold adaptation.</title>
        <authorList>
            <person name="Blanc G."/>
            <person name="Agarkova I."/>
            <person name="Grimwood J."/>
            <person name="Kuo A."/>
            <person name="Brueggeman A."/>
            <person name="Dunigan D."/>
            <person name="Gurnon J."/>
            <person name="Ladunga I."/>
            <person name="Lindquist E."/>
            <person name="Lucas S."/>
            <person name="Pangilinan J."/>
            <person name="Proschold T."/>
            <person name="Salamov A."/>
            <person name="Schmutz J."/>
            <person name="Weeks D."/>
            <person name="Yamada T."/>
            <person name="Claverie J.M."/>
            <person name="Grigoriev I."/>
            <person name="Van Etten J."/>
            <person name="Lomsadze A."/>
            <person name="Borodovsky M."/>
        </authorList>
    </citation>
    <scope>NUCLEOTIDE SEQUENCE [LARGE SCALE GENOMIC DNA]</scope>
    <source>
        <strain evidence="11 12">C-169</strain>
    </source>
</reference>
<evidence type="ECO:0000256" key="6">
    <source>
        <dbReference type="ARBA" id="ARBA00022840"/>
    </source>
</evidence>
<keyword evidence="4 11" id="KW-0378">Hydrolase</keyword>
<dbReference type="Pfam" id="PF23362">
    <property type="entry name" value="DHX37_C"/>
    <property type="match status" value="1"/>
</dbReference>
<evidence type="ECO:0000313" key="12">
    <source>
        <dbReference type="Proteomes" id="UP000007264"/>
    </source>
</evidence>
<dbReference type="PROSITE" id="PS00690">
    <property type="entry name" value="DEAH_ATP_HELICASE"/>
    <property type="match status" value="1"/>
</dbReference>
<dbReference type="PANTHER" id="PTHR18934">
    <property type="entry name" value="ATP-DEPENDENT RNA HELICASE"/>
    <property type="match status" value="1"/>
</dbReference>
<dbReference type="PROSITE" id="PS51194">
    <property type="entry name" value="HELICASE_CTER"/>
    <property type="match status" value="1"/>
</dbReference>
<dbReference type="Gene3D" id="1.20.120.1080">
    <property type="match status" value="1"/>
</dbReference>
<dbReference type="SUPFAM" id="SSF52540">
    <property type="entry name" value="P-loop containing nucleoside triphosphate hydrolases"/>
    <property type="match status" value="1"/>
</dbReference>
<feature type="domain" description="Helicase C-terminal" evidence="10">
    <location>
        <begin position="583"/>
        <end position="766"/>
    </location>
</feature>
<keyword evidence="3" id="KW-0547">Nucleotide-binding</keyword>
<feature type="compositionally biased region" description="Basic residues" evidence="8">
    <location>
        <begin position="1"/>
        <end position="21"/>
    </location>
</feature>
<dbReference type="InterPro" id="IPR002464">
    <property type="entry name" value="DNA/RNA_helicase_DEAH_CS"/>
</dbReference>
<dbReference type="InterPro" id="IPR011545">
    <property type="entry name" value="DEAD/DEAH_box_helicase_dom"/>
</dbReference>
<dbReference type="SMART" id="SM00847">
    <property type="entry name" value="HA2"/>
    <property type="match status" value="1"/>
</dbReference>
<dbReference type="GO" id="GO:0003724">
    <property type="term" value="F:RNA helicase activity"/>
    <property type="evidence" value="ECO:0007669"/>
    <property type="project" value="UniProtKB-EC"/>
</dbReference>
<dbReference type="GO" id="GO:0000462">
    <property type="term" value="P:maturation of SSU-rRNA from tricistronic rRNA transcript (SSU-rRNA, 5.8S rRNA, LSU-rRNA)"/>
    <property type="evidence" value="ECO:0007669"/>
    <property type="project" value="TreeGrafter"/>
</dbReference>
<evidence type="ECO:0000256" key="2">
    <source>
        <dbReference type="ARBA" id="ARBA00012552"/>
    </source>
</evidence>